<feature type="domain" description="Core-binding (CB)" evidence="6">
    <location>
        <begin position="13"/>
        <end position="98"/>
    </location>
</feature>
<dbReference type="Gene3D" id="1.10.443.10">
    <property type="entry name" value="Intergrase catalytic core"/>
    <property type="match status" value="1"/>
</dbReference>
<dbReference type="EMBL" id="JAFCXS010000010">
    <property type="protein sequence ID" value="MBM0748461.1"/>
    <property type="molecule type" value="Genomic_DNA"/>
</dbReference>
<dbReference type="PROSITE" id="PS51898">
    <property type="entry name" value="TYR_RECOMBINASE"/>
    <property type="match status" value="1"/>
</dbReference>
<evidence type="ECO:0000256" key="2">
    <source>
        <dbReference type="ARBA" id="ARBA00023125"/>
    </source>
</evidence>
<evidence type="ECO:0000313" key="7">
    <source>
        <dbReference type="EMBL" id="MBM0748461.1"/>
    </source>
</evidence>
<evidence type="ECO:0000259" key="5">
    <source>
        <dbReference type="PROSITE" id="PS51898"/>
    </source>
</evidence>
<evidence type="ECO:0000256" key="1">
    <source>
        <dbReference type="ARBA" id="ARBA00022908"/>
    </source>
</evidence>
<name>A0ABS1Z7W6_9GAMM</name>
<proteinExistence type="predicted"/>
<dbReference type="SUPFAM" id="SSF56349">
    <property type="entry name" value="DNA breaking-rejoining enzymes"/>
    <property type="match status" value="1"/>
</dbReference>
<keyword evidence="2 4" id="KW-0238">DNA-binding</keyword>
<dbReference type="Proteomes" id="UP000809137">
    <property type="component" value="Unassembled WGS sequence"/>
</dbReference>
<comment type="caution">
    <text evidence="7">The sequence shown here is derived from an EMBL/GenBank/DDBJ whole genome shotgun (WGS) entry which is preliminary data.</text>
</comment>
<gene>
    <name evidence="7" type="ORF">JJB79_13735</name>
</gene>
<keyword evidence="3" id="KW-0233">DNA recombination</keyword>
<keyword evidence="8" id="KW-1185">Reference proteome</keyword>
<dbReference type="InterPro" id="IPR010998">
    <property type="entry name" value="Integrase_recombinase_N"/>
</dbReference>
<organism evidence="7 8">
    <name type="scientific">Pantoea eucrina</name>
    <dbReference type="NCBI Taxonomy" id="472693"/>
    <lineage>
        <taxon>Bacteria</taxon>
        <taxon>Pseudomonadati</taxon>
        <taxon>Pseudomonadota</taxon>
        <taxon>Gammaproteobacteria</taxon>
        <taxon>Enterobacterales</taxon>
        <taxon>Erwiniaceae</taxon>
        <taxon>Pantoea</taxon>
    </lineage>
</organism>
<keyword evidence="1" id="KW-0229">DNA integration</keyword>
<dbReference type="PANTHER" id="PTHR34605">
    <property type="entry name" value="PHAGE_INTEGRASE DOMAIN-CONTAINING PROTEIN"/>
    <property type="match status" value="1"/>
</dbReference>
<dbReference type="InterPro" id="IPR002104">
    <property type="entry name" value="Integrase_catalytic"/>
</dbReference>
<evidence type="ECO:0000259" key="6">
    <source>
        <dbReference type="PROSITE" id="PS51900"/>
    </source>
</evidence>
<dbReference type="Pfam" id="PF00589">
    <property type="entry name" value="Phage_integrase"/>
    <property type="match status" value="1"/>
</dbReference>
<sequence>MSEIIPVADLVVAADDDITQRLKEFVSDKDAFSDNTWRQLLSVMRSCRRWASEHGRSFLPMSPACLRDYLLWLQASGRASSTIATHAALISMLHRNAGLMPPNSAPQVFRAIKKINRTAVIQGERAGQAVPFRITDLLTLDRLWSGSERLQQVRDLAFLHVAYATLLRISEVGRLRVRDITRAADGRIILDVGWTKTIVMTGGLIKALGDLSSERLTTWLQLSGLINEPDAYLFGPVHRTNRAAVATMKPLSTRALEDIFVRAWQQAGPGKDAATNKNRYRGWSGHSTRVGAAIDMAAKKYSTAQIMQEGTWKKPETVMRYIRHIDAHDGAMVNFMDNHFSRQDFQRHD</sequence>
<dbReference type="InterPro" id="IPR013762">
    <property type="entry name" value="Integrase-like_cat_sf"/>
</dbReference>
<dbReference type="InterPro" id="IPR044068">
    <property type="entry name" value="CB"/>
</dbReference>
<dbReference type="PANTHER" id="PTHR34605:SF4">
    <property type="entry name" value="DNA ADENINE METHYLTRANSFERASE"/>
    <property type="match status" value="1"/>
</dbReference>
<accession>A0ABS1Z7W6</accession>
<dbReference type="InterPro" id="IPR052925">
    <property type="entry name" value="Phage_Integrase-like_Recomb"/>
</dbReference>
<dbReference type="RefSeq" id="WP_203025627.1">
    <property type="nucleotide sequence ID" value="NZ_JAFCXS010000010.1"/>
</dbReference>
<feature type="domain" description="Tyr recombinase" evidence="5">
    <location>
        <begin position="129"/>
        <end position="334"/>
    </location>
</feature>
<protein>
    <submittedName>
        <fullName evidence="7">Tyrosine-type recombinase/integrase</fullName>
    </submittedName>
</protein>
<evidence type="ECO:0000256" key="3">
    <source>
        <dbReference type="ARBA" id="ARBA00023172"/>
    </source>
</evidence>
<dbReference type="SUPFAM" id="SSF47823">
    <property type="entry name" value="lambda integrase-like, N-terminal domain"/>
    <property type="match status" value="1"/>
</dbReference>
<dbReference type="Gene3D" id="1.10.150.130">
    <property type="match status" value="1"/>
</dbReference>
<dbReference type="InterPro" id="IPR011010">
    <property type="entry name" value="DNA_brk_join_enz"/>
</dbReference>
<evidence type="ECO:0000313" key="8">
    <source>
        <dbReference type="Proteomes" id="UP000809137"/>
    </source>
</evidence>
<evidence type="ECO:0000256" key="4">
    <source>
        <dbReference type="PROSITE-ProRule" id="PRU01248"/>
    </source>
</evidence>
<dbReference type="PROSITE" id="PS51900">
    <property type="entry name" value="CB"/>
    <property type="match status" value="1"/>
</dbReference>
<reference evidence="7 8" key="1">
    <citation type="submission" date="2021-01" db="EMBL/GenBank/DDBJ databases">
        <title>Complete genome sequence of Pantoea eucrina OB49, a heavy metal tolerant bacterium with PGPR potential isolated from wheat in Algeria.</title>
        <authorList>
            <person name="Lekired A."/>
            <person name="Ouzari I.H."/>
        </authorList>
    </citation>
    <scope>NUCLEOTIDE SEQUENCE [LARGE SCALE GENOMIC DNA]</scope>
    <source>
        <strain evidence="7 8">OB49</strain>
    </source>
</reference>